<reference evidence="2 3" key="1">
    <citation type="submission" date="2023-04" db="EMBL/GenBank/DDBJ databases">
        <title>Ectobacillus antri isolated from activated sludge.</title>
        <authorList>
            <person name="Yan P."/>
            <person name="Liu X."/>
        </authorList>
    </citation>
    <scope>NUCLEOTIDE SEQUENCE [LARGE SCALE GENOMIC DNA]</scope>
    <source>
        <strain evidence="2 3">C18H</strain>
    </source>
</reference>
<comment type="caution">
    <text evidence="2">The sequence shown here is derived from an EMBL/GenBank/DDBJ whole genome shotgun (WGS) entry which is preliminary data.</text>
</comment>
<sequence>MKFRLEWIYKTKNGSQLVLQSDYMRLEEALRFADDFEKTGRTKEIVFYDEIGTLWNKKEAAKLTKKVQEEPHDIILYFDGGYEPHTKRAGLGVSLYYTQNNQIYRIRRNKEITEIENNNEAEYAALQFGIYMLEELGVKYQSVTLRGDSQVVLNQLAGEWPCYEKELSQYLDRIENVAKSLKLKYTCEPLSRKNNKEAHQLAKQALEGVLIDSQFIVSEE</sequence>
<evidence type="ECO:0000259" key="1">
    <source>
        <dbReference type="PROSITE" id="PS50879"/>
    </source>
</evidence>
<dbReference type="Proteomes" id="UP001218246">
    <property type="component" value="Unassembled WGS sequence"/>
</dbReference>
<organism evidence="2 3">
    <name type="scientific">Ectobacillus antri</name>
    <dbReference type="NCBI Taxonomy" id="2486280"/>
    <lineage>
        <taxon>Bacteria</taxon>
        <taxon>Bacillati</taxon>
        <taxon>Bacillota</taxon>
        <taxon>Bacilli</taxon>
        <taxon>Bacillales</taxon>
        <taxon>Bacillaceae</taxon>
        <taxon>Ectobacillus</taxon>
    </lineage>
</organism>
<dbReference type="RefSeq" id="WP_124563945.1">
    <property type="nucleotide sequence ID" value="NZ_JARRRY010000001.1"/>
</dbReference>
<dbReference type="Pfam" id="PF13456">
    <property type="entry name" value="RVT_3"/>
    <property type="match status" value="1"/>
</dbReference>
<proteinExistence type="predicted"/>
<dbReference type="EMBL" id="JARULN010000001">
    <property type="protein sequence ID" value="MDG5752844.1"/>
    <property type="molecule type" value="Genomic_DNA"/>
</dbReference>
<dbReference type="PROSITE" id="PS50879">
    <property type="entry name" value="RNASE_H_1"/>
    <property type="match status" value="1"/>
</dbReference>
<evidence type="ECO:0000313" key="3">
    <source>
        <dbReference type="Proteomes" id="UP001218246"/>
    </source>
</evidence>
<evidence type="ECO:0000313" key="2">
    <source>
        <dbReference type="EMBL" id="MDG5752844.1"/>
    </source>
</evidence>
<dbReference type="PANTHER" id="PTHR46387:SF2">
    <property type="entry name" value="RIBONUCLEASE HI"/>
    <property type="match status" value="1"/>
</dbReference>
<dbReference type="PANTHER" id="PTHR46387">
    <property type="entry name" value="POLYNUCLEOTIDYL TRANSFERASE, RIBONUCLEASE H-LIKE SUPERFAMILY PROTEIN"/>
    <property type="match status" value="1"/>
</dbReference>
<dbReference type="NCBIfam" id="NF005822">
    <property type="entry name" value="PRK07708.1"/>
    <property type="match status" value="1"/>
</dbReference>
<dbReference type="InterPro" id="IPR036397">
    <property type="entry name" value="RNaseH_sf"/>
</dbReference>
<name>A0ABT6H122_9BACI</name>
<dbReference type="InterPro" id="IPR012337">
    <property type="entry name" value="RNaseH-like_sf"/>
</dbReference>
<dbReference type="CDD" id="cd09279">
    <property type="entry name" value="RNase_HI_like"/>
    <property type="match status" value="1"/>
</dbReference>
<dbReference type="InterPro" id="IPR002156">
    <property type="entry name" value="RNaseH_domain"/>
</dbReference>
<dbReference type="SUPFAM" id="SSF53098">
    <property type="entry name" value="Ribonuclease H-like"/>
    <property type="match status" value="1"/>
</dbReference>
<feature type="domain" description="RNase H type-1" evidence="1">
    <location>
        <begin position="70"/>
        <end position="207"/>
    </location>
</feature>
<keyword evidence="3" id="KW-1185">Reference proteome</keyword>
<gene>
    <name evidence="2" type="ORF">P6P90_02365</name>
</gene>
<protein>
    <submittedName>
        <fullName evidence="2">Ribonuclease H family protein</fullName>
    </submittedName>
</protein>
<dbReference type="Gene3D" id="3.30.420.10">
    <property type="entry name" value="Ribonuclease H-like superfamily/Ribonuclease H"/>
    <property type="match status" value="1"/>
</dbReference>
<accession>A0ABT6H122</accession>